<name>A0AAV3XAI0_9CYAN</name>
<gene>
    <name evidence="2" type="ORF">MiSe_39320</name>
</gene>
<comment type="caution">
    <text evidence="2">The sequence shown here is derived from an EMBL/GenBank/DDBJ whole genome shotgun (WGS) entry which is preliminary data.</text>
</comment>
<dbReference type="EMBL" id="BLAY01000060">
    <property type="protein sequence ID" value="GET39168.1"/>
    <property type="molecule type" value="Genomic_DNA"/>
</dbReference>
<proteinExistence type="predicted"/>
<dbReference type="AlphaFoldDB" id="A0AAV3XAI0"/>
<protein>
    <recommendedName>
        <fullName evidence="4">Collagen triple helix repeat protein</fullName>
    </recommendedName>
</protein>
<feature type="region of interest" description="Disordered" evidence="1">
    <location>
        <begin position="228"/>
        <end position="302"/>
    </location>
</feature>
<sequence length="302" mass="30624">MWQSKYLAIAPLSLAALLGLGGSVWLANGALAQPVSQADTARVNLFLNRQPNESYDTFIRRAEAVVTDAAIRTFNQNPSSRAVAVTVVGQNEGSAAPILSLEVNRQDWVRNPSPQRWATYFKSARSLLRLDNTAPNTPGIAAAGATPVGTPGQAVPNGTAVPGNGLGQAQVLPNGAIVPAGIVLGQQQVLPNGTIVVPTVVPGQVLPNGTIVVPGTVPGQLVPNGTTGTIGTPGTTNFNGNTGTPGTTNFNGTTGTPGTTNFNGTTGTPGTTNFNGTTGTPGTGNFNGTNGSTGNGGFRRNF</sequence>
<reference evidence="2" key="1">
    <citation type="submission" date="2019-10" db="EMBL/GenBank/DDBJ databases">
        <title>Draft genome sequece of Microseira wollei NIES-4236.</title>
        <authorList>
            <person name="Yamaguchi H."/>
            <person name="Suzuki S."/>
            <person name="Kawachi M."/>
        </authorList>
    </citation>
    <scope>NUCLEOTIDE SEQUENCE</scope>
    <source>
        <strain evidence="2">NIES-4236</strain>
    </source>
</reference>
<evidence type="ECO:0000256" key="1">
    <source>
        <dbReference type="SAM" id="MobiDB-lite"/>
    </source>
</evidence>
<evidence type="ECO:0000313" key="2">
    <source>
        <dbReference type="EMBL" id="GET39168.1"/>
    </source>
</evidence>
<feature type="compositionally biased region" description="Low complexity" evidence="1">
    <location>
        <begin position="228"/>
        <end position="290"/>
    </location>
</feature>
<feature type="compositionally biased region" description="Gly residues" evidence="1">
    <location>
        <begin position="291"/>
        <end position="302"/>
    </location>
</feature>
<evidence type="ECO:0000313" key="3">
    <source>
        <dbReference type="Proteomes" id="UP001050975"/>
    </source>
</evidence>
<organism evidence="2 3">
    <name type="scientific">Microseira wollei NIES-4236</name>
    <dbReference type="NCBI Taxonomy" id="2530354"/>
    <lineage>
        <taxon>Bacteria</taxon>
        <taxon>Bacillati</taxon>
        <taxon>Cyanobacteriota</taxon>
        <taxon>Cyanophyceae</taxon>
        <taxon>Oscillatoriophycideae</taxon>
        <taxon>Aerosakkonematales</taxon>
        <taxon>Aerosakkonemataceae</taxon>
        <taxon>Microseira</taxon>
    </lineage>
</organism>
<dbReference type="Proteomes" id="UP001050975">
    <property type="component" value="Unassembled WGS sequence"/>
</dbReference>
<accession>A0AAV3XAI0</accession>
<keyword evidence="3" id="KW-1185">Reference proteome</keyword>
<dbReference type="RefSeq" id="WP_226584231.1">
    <property type="nucleotide sequence ID" value="NZ_BLAY01000060.1"/>
</dbReference>
<evidence type="ECO:0008006" key="4">
    <source>
        <dbReference type="Google" id="ProtNLM"/>
    </source>
</evidence>